<dbReference type="InterPro" id="IPR026896">
    <property type="entry name" value="CSTF_C"/>
</dbReference>
<dbReference type="Pfam" id="PF14304">
    <property type="entry name" value="CSTF_C"/>
    <property type="match status" value="1"/>
</dbReference>
<reference evidence="10" key="2">
    <citation type="submission" date="2025-08" db="UniProtKB">
        <authorList>
            <consortium name="Ensembl"/>
        </authorList>
    </citation>
    <scope>IDENTIFICATION</scope>
</reference>
<dbReference type="GeneTree" id="ENSGT00940000158987"/>
<dbReference type="FunFam" id="3.30.70.330:FF:000061">
    <property type="entry name" value="cleavage stimulation factor subunit 2 isoform X1"/>
    <property type="match status" value="1"/>
</dbReference>
<dbReference type="InterPro" id="IPR035979">
    <property type="entry name" value="RBD_domain_sf"/>
</dbReference>
<evidence type="ECO:0000256" key="5">
    <source>
        <dbReference type="ARBA" id="ARBA00022884"/>
    </source>
</evidence>
<evidence type="ECO:0000256" key="3">
    <source>
        <dbReference type="ARBA" id="ARBA00022664"/>
    </source>
</evidence>
<dbReference type="PANTHER" id="PTHR45735">
    <property type="entry name" value="CLEAVAGE STIMULATION FACTOR SUBUNIT 2"/>
    <property type="match status" value="1"/>
</dbReference>
<protein>
    <submittedName>
        <fullName evidence="10">Cleavage stimulation factor, 3' pre-RNA, subunit 2</fullName>
    </submittedName>
</protein>
<reference evidence="10 11" key="1">
    <citation type="journal article" date="2011" name="Genome Biol. Evol.">
        <title>Integration of the genetic map and genome assembly of fugu facilitates insights into distinct features of genome evolution in teleosts and mammals.</title>
        <authorList>
            <person name="Kai W."/>
            <person name="Kikuchi K."/>
            <person name="Tohari S."/>
            <person name="Chew A.K."/>
            <person name="Tay A."/>
            <person name="Fujiwara A."/>
            <person name="Hosoya S."/>
            <person name="Suetake H."/>
            <person name="Naruse K."/>
            <person name="Brenner S."/>
            <person name="Suzuki Y."/>
            <person name="Venkatesh B."/>
        </authorList>
    </citation>
    <scope>NUCLEOTIDE SEQUENCE [LARGE SCALE GENOMIC DNA]</scope>
</reference>
<feature type="domain" description="RRM" evidence="9">
    <location>
        <begin position="29"/>
        <end position="107"/>
    </location>
</feature>
<dbReference type="Ensembl" id="ENSTRUT00000084765.1">
    <property type="protein sequence ID" value="ENSTRUP00000086531.1"/>
    <property type="gene ID" value="ENSTRUG00000004323.3"/>
</dbReference>
<evidence type="ECO:0000259" key="9">
    <source>
        <dbReference type="PROSITE" id="PS50102"/>
    </source>
</evidence>
<dbReference type="SUPFAM" id="SSF54928">
    <property type="entry name" value="RNA-binding domain, RBD"/>
    <property type="match status" value="1"/>
</dbReference>
<dbReference type="FunFam" id="1.10.20.70:FF:000001">
    <property type="entry name" value="Cleavage stimulation factor subunit 2"/>
    <property type="match status" value="1"/>
</dbReference>
<dbReference type="SMART" id="SM00360">
    <property type="entry name" value="RRM"/>
    <property type="match status" value="1"/>
</dbReference>
<dbReference type="GO" id="GO:0003729">
    <property type="term" value="F:mRNA binding"/>
    <property type="evidence" value="ECO:0007669"/>
    <property type="project" value="TreeGrafter"/>
</dbReference>
<dbReference type="Gene3D" id="1.10.20.70">
    <property type="entry name" value="Transcription termination and cleavage factor, C-terminal domain"/>
    <property type="match status" value="1"/>
</dbReference>
<reference evidence="10" key="3">
    <citation type="submission" date="2025-09" db="UniProtKB">
        <authorList>
            <consortium name="Ensembl"/>
        </authorList>
    </citation>
    <scope>IDENTIFICATION</scope>
</reference>
<keyword evidence="4" id="KW-0677">Repeat</keyword>
<keyword evidence="5 7" id="KW-0694">RNA-binding</keyword>
<dbReference type="Gene3D" id="3.30.70.330">
    <property type="match status" value="1"/>
</dbReference>
<evidence type="ECO:0000256" key="6">
    <source>
        <dbReference type="ARBA" id="ARBA00023242"/>
    </source>
</evidence>
<evidence type="ECO:0000256" key="4">
    <source>
        <dbReference type="ARBA" id="ARBA00022737"/>
    </source>
</evidence>
<evidence type="ECO:0000256" key="2">
    <source>
        <dbReference type="ARBA" id="ARBA00022553"/>
    </source>
</evidence>
<evidence type="ECO:0000313" key="10">
    <source>
        <dbReference type="Ensembl" id="ENSTRUP00000086531.1"/>
    </source>
</evidence>
<dbReference type="AlphaFoldDB" id="A0A674PLK6"/>
<dbReference type="PROSITE" id="PS50102">
    <property type="entry name" value="RRM"/>
    <property type="match status" value="1"/>
</dbReference>
<feature type="region of interest" description="Disordered" evidence="8">
    <location>
        <begin position="212"/>
        <end position="251"/>
    </location>
</feature>
<dbReference type="GO" id="GO:0005847">
    <property type="term" value="C:mRNA cleavage and polyadenylation specificity factor complex"/>
    <property type="evidence" value="ECO:0007669"/>
    <property type="project" value="TreeGrafter"/>
</dbReference>
<dbReference type="InterPro" id="IPR025742">
    <property type="entry name" value="CSTF2_hinge"/>
</dbReference>
<comment type="subcellular location">
    <subcellularLocation>
        <location evidence="1">Nucleus</location>
    </subcellularLocation>
</comment>
<gene>
    <name evidence="10" type="primary">cstf2</name>
</gene>
<evidence type="ECO:0000256" key="1">
    <source>
        <dbReference type="ARBA" id="ARBA00004123"/>
    </source>
</evidence>
<dbReference type="InterPro" id="IPR038192">
    <property type="entry name" value="CSTF_C_sf"/>
</dbReference>
<keyword evidence="2" id="KW-0597">Phosphoprotein</keyword>
<accession>A0A674PLK6</accession>
<evidence type="ECO:0000256" key="8">
    <source>
        <dbReference type="SAM" id="MobiDB-lite"/>
    </source>
</evidence>
<keyword evidence="6" id="KW-0539">Nucleus</keyword>
<dbReference type="InterPro" id="IPR000504">
    <property type="entry name" value="RRM_dom"/>
</dbReference>
<dbReference type="PANTHER" id="PTHR45735:SF2">
    <property type="entry name" value="CLEAVAGE STIMULATION FACTOR SUBUNIT 2"/>
    <property type="match status" value="1"/>
</dbReference>
<evidence type="ECO:0000256" key="7">
    <source>
        <dbReference type="PROSITE-ProRule" id="PRU00176"/>
    </source>
</evidence>
<dbReference type="FunFam" id="1.25.40.630:FF:000001">
    <property type="entry name" value="Cleavage stimulation factor subunit 2"/>
    <property type="match status" value="1"/>
</dbReference>
<dbReference type="Pfam" id="PF14327">
    <property type="entry name" value="CSTF2_hinge"/>
    <property type="match status" value="1"/>
</dbReference>
<name>A0A674PLK6_TAKRU</name>
<dbReference type="GO" id="GO:0031124">
    <property type="term" value="P:mRNA 3'-end processing"/>
    <property type="evidence" value="ECO:0007669"/>
    <property type="project" value="InterPro"/>
</dbReference>
<dbReference type="Gene3D" id="1.25.40.630">
    <property type="match status" value="1"/>
</dbReference>
<sequence>MASVSGVAAAAAAAAAAANRDPAVDRSLRSVFVGNIPYEATEEQLKDIFSEVGLVVSFRLVYDRETGKPKGYGFCEYQDQETALSAMRNLNGREFSGRALRVDNAASEKNKEELKSLGTGSPIIESPYGDTVQPHEAPESISRAVASLPPEQMFELMKQMKLCVQNSPQEARNMLLQNPQLAYALLQAQVVMRIVDPEIALKMLHRQTSVQPLISSGPAGGAPPVNPPPAQANVPPSQSQPLPGMHINGAPQMMQSANMGVVPGAMPVQGPGQGPVPVGQGPVPVGPPGKRQSAFHTSKRSIFEQHNDVDVNTVIVKIADMSATDSMSNTLLEIGYLIQSALKRTSAFALQGPGIPSVPSSGGGFSPGQSQVSSQDQEKAALIMQVLQLTPEQIAMLPPEQRQSILILKEQIQKTAGAP</sequence>
<proteinExistence type="predicted"/>
<organism evidence="10 11">
    <name type="scientific">Takifugu rubripes</name>
    <name type="common">Japanese pufferfish</name>
    <name type="synonym">Fugu rubripes</name>
    <dbReference type="NCBI Taxonomy" id="31033"/>
    <lineage>
        <taxon>Eukaryota</taxon>
        <taxon>Metazoa</taxon>
        <taxon>Chordata</taxon>
        <taxon>Craniata</taxon>
        <taxon>Vertebrata</taxon>
        <taxon>Euteleostomi</taxon>
        <taxon>Actinopterygii</taxon>
        <taxon>Neopterygii</taxon>
        <taxon>Teleostei</taxon>
        <taxon>Neoteleostei</taxon>
        <taxon>Acanthomorphata</taxon>
        <taxon>Eupercaria</taxon>
        <taxon>Tetraodontiformes</taxon>
        <taxon>Tetradontoidea</taxon>
        <taxon>Tetraodontidae</taxon>
        <taxon>Takifugu</taxon>
    </lineage>
</organism>
<dbReference type="InterPro" id="IPR012677">
    <property type="entry name" value="Nucleotide-bd_a/b_plait_sf"/>
</dbReference>
<feature type="compositionally biased region" description="Low complexity" evidence="8">
    <location>
        <begin position="231"/>
        <end position="241"/>
    </location>
</feature>
<evidence type="ECO:0000313" key="11">
    <source>
        <dbReference type="Proteomes" id="UP000005226"/>
    </source>
</evidence>
<feature type="region of interest" description="Disordered" evidence="8">
    <location>
        <begin position="353"/>
        <end position="377"/>
    </location>
</feature>
<dbReference type="Proteomes" id="UP000005226">
    <property type="component" value="Chromosome 14"/>
</dbReference>
<dbReference type="CDD" id="cd12671">
    <property type="entry name" value="RRM_CSTF2_CSTF2T"/>
    <property type="match status" value="1"/>
</dbReference>
<dbReference type="Pfam" id="PF00076">
    <property type="entry name" value="RRM_1"/>
    <property type="match status" value="1"/>
</dbReference>
<keyword evidence="11" id="KW-1185">Reference proteome</keyword>
<keyword evidence="3" id="KW-0507">mRNA processing</keyword>